<dbReference type="Proteomes" id="UP000199601">
    <property type="component" value="Unassembled WGS sequence"/>
</dbReference>
<dbReference type="Pfam" id="PF00582">
    <property type="entry name" value="Usp"/>
    <property type="match status" value="2"/>
</dbReference>
<evidence type="ECO:0000313" key="4">
    <source>
        <dbReference type="Proteomes" id="UP000199601"/>
    </source>
</evidence>
<protein>
    <submittedName>
        <fullName evidence="3">Universal stress protein family protein</fullName>
    </submittedName>
</protein>
<dbReference type="PRINTS" id="PR01438">
    <property type="entry name" value="UNVRSLSTRESS"/>
</dbReference>
<name>A0A0U1DPI3_9MYCO</name>
<keyword evidence="4" id="KW-1185">Reference proteome</keyword>
<evidence type="ECO:0000313" key="3">
    <source>
        <dbReference type="EMBL" id="CQD20416.1"/>
    </source>
</evidence>
<dbReference type="EMBL" id="CTEC01000002">
    <property type="protein sequence ID" value="CQD20416.1"/>
    <property type="molecule type" value="Genomic_DNA"/>
</dbReference>
<sequence>MWQPPPGAILVGVDGSAAALGAVRWAARDAALRKAPLTLVHVVDAVLPEWFEVAAPAGFSQWQQHRAREVISAAVKVAEANTGDCDPVRIDGKVLHSATVPTLVGLSQAADMVVVGHRGNGGALAGSFLGSVSSKLVYHAHCPIAVIREKEMTGDGARAPVLVGIDGSPASETATVLAFEEASRRGVGLTALHAWTDPRVAGSKALFQDAKWDAQLSQEEAVLAERLAGWHERYPDVAIDRRIEIGDPARWLIEASERAQLVVVGSHGCGWFRGRLLGSVGAAVVNRAKVPVIVARSPLLRPSSVSRGASA</sequence>
<dbReference type="InterPro" id="IPR006016">
    <property type="entry name" value="UspA"/>
</dbReference>
<gene>
    <name evidence="3" type="ORF">BN000_04900</name>
</gene>
<feature type="domain" description="UspA" evidence="2">
    <location>
        <begin position="9"/>
        <end position="148"/>
    </location>
</feature>
<comment type="similarity">
    <text evidence="1">Belongs to the universal stress protein A family.</text>
</comment>
<dbReference type="SUPFAM" id="SSF52402">
    <property type="entry name" value="Adenine nucleotide alpha hydrolases-like"/>
    <property type="match status" value="2"/>
</dbReference>
<reference evidence="4" key="1">
    <citation type="submission" date="2015-03" db="EMBL/GenBank/DDBJ databases">
        <authorList>
            <person name="Urmite Genomes"/>
        </authorList>
    </citation>
    <scope>NUCLEOTIDE SEQUENCE [LARGE SCALE GENOMIC DNA]</scope>
    <source>
        <strain evidence="4">CSUR P1344</strain>
    </source>
</reference>
<proteinExistence type="inferred from homology"/>
<evidence type="ECO:0000256" key="1">
    <source>
        <dbReference type="ARBA" id="ARBA00008791"/>
    </source>
</evidence>
<dbReference type="Gene3D" id="3.40.50.620">
    <property type="entry name" value="HUPs"/>
    <property type="match status" value="2"/>
</dbReference>
<dbReference type="AlphaFoldDB" id="A0A0U1DPI3"/>
<organism evidence="3 4">
    <name type="scientific">Mycobacterium europaeum</name>
    <dbReference type="NCBI Taxonomy" id="761804"/>
    <lineage>
        <taxon>Bacteria</taxon>
        <taxon>Bacillati</taxon>
        <taxon>Actinomycetota</taxon>
        <taxon>Actinomycetes</taxon>
        <taxon>Mycobacteriales</taxon>
        <taxon>Mycobacteriaceae</taxon>
        <taxon>Mycobacterium</taxon>
        <taxon>Mycobacterium simiae complex</taxon>
    </lineage>
</organism>
<dbReference type="PANTHER" id="PTHR46268:SF6">
    <property type="entry name" value="UNIVERSAL STRESS PROTEIN UP12"/>
    <property type="match status" value="1"/>
</dbReference>
<dbReference type="InterPro" id="IPR014729">
    <property type="entry name" value="Rossmann-like_a/b/a_fold"/>
</dbReference>
<accession>A0A0U1DPI3</accession>
<dbReference type="RefSeq" id="WP_090422920.1">
    <property type="nucleotide sequence ID" value="NZ_CTEC01000002.1"/>
</dbReference>
<dbReference type="InterPro" id="IPR006015">
    <property type="entry name" value="Universal_stress_UspA"/>
</dbReference>
<feature type="domain" description="UspA" evidence="2">
    <location>
        <begin position="160"/>
        <end position="296"/>
    </location>
</feature>
<dbReference type="CDD" id="cd23944">
    <property type="entry name" value="USP_Rv2623_repeat1"/>
    <property type="match status" value="1"/>
</dbReference>
<dbReference type="PANTHER" id="PTHR46268">
    <property type="entry name" value="STRESS RESPONSE PROTEIN NHAX"/>
    <property type="match status" value="1"/>
</dbReference>
<evidence type="ECO:0000259" key="2">
    <source>
        <dbReference type="Pfam" id="PF00582"/>
    </source>
</evidence>